<sequence length="158" mass="17848">MKSLSFKYSLVLATLLAAWSCNVNKMEPYDHPFVVFTYTNSSSTSIDELAQTDAQYYIHLSSRRLDTPVSVTVSAIPGNGLQEGVDYEFISQGGTVTFYPGIYDMPFRIRWLANEIDETKDNTLTLRLESSDLEELSLGMPGPDEVNRTLRITKYKLD</sequence>
<evidence type="ECO:0008006" key="4">
    <source>
        <dbReference type="Google" id="ProtNLM"/>
    </source>
</evidence>
<feature type="signal peptide" evidence="1">
    <location>
        <begin position="1"/>
        <end position="25"/>
    </location>
</feature>
<comment type="caution">
    <text evidence="2">The sequence shown here is derived from an EMBL/GenBank/DDBJ whole genome shotgun (WGS) entry which is preliminary data.</text>
</comment>
<evidence type="ECO:0000256" key="1">
    <source>
        <dbReference type="SAM" id="SignalP"/>
    </source>
</evidence>
<name>A0A9D9HJ09_9BACT</name>
<evidence type="ECO:0000313" key="2">
    <source>
        <dbReference type="EMBL" id="MBO8453047.1"/>
    </source>
</evidence>
<dbReference type="AlphaFoldDB" id="A0A9D9HJ09"/>
<organism evidence="2 3">
    <name type="scientific">Candidatus Cryptobacteroides intestinavium</name>
    <dbReference type="NCBI Taxonomy" id="2840766"/>
    <lineage>
        <taxon>Bacteria</taxon>
        <taxon>Pseudomonadati</taxon>
        <taxon>Bacteroidota</taxon>
        <taxon>Bacteroidia</taxon>
        <taxon>Bacteroidales</taxon>
        <taxon>Candidatus Cryptobacteroides</taxon>
    </lineage>
</organism>
<keyword evidence="1" id="KW-0732">Signal</keyword>
<dbReference type="Gene3D" id="2.60.40.2030">
    <property type="match status" value="1"/>
</dbReference>
<accession>A0A9D9HJ09</accession>
<dbReference type="InterPro" id="IPR038081">
    <property type="entry name" value="CalX-like_sf"/>
</dbReference>
<proteinExistence type="predicted"/>
<feature type="chain" id="PRO_5038780776" description="DUF1735 domain-containing protein" evidence="1">
    <location>
        <begin position="26"/>
        <end position="158"/>
    </location>
</feature>
<dbReference type="EMBL" id="JADIMI010000087">
    <property type="protein sequence ID" value="MBO8453047.1"/>
    <property type="molecule type" value="Genomic_DNA"/>
</dbReference>
<dbReference type="Proteomes" id="UP000823661">
    <property type="component" value="Unassembled WGS sequence"/>
</dbReference>
<gene>
    <name evidence="2" type="ORF">IAC06_09245</name>
</gene>
<evidence type="ECO:0000313" key="3">
    <source>
        <dbReference type="Proteomes" id="UP000823661"/>
    </source>
</evidence>
<reference evidence="2" key="1">
    <citation type="submission" date="2020-10" db="EMBL/GenBank/DDBJ databases">
        <authorList>
            <person name="Gilroy R."/>
        </authorList>
    </citation>
    <scope>NUCLEOTIDE SEQUENCE</scope>
    <source>
        <strain evidence="2">B1-20833</strain>
    </source>
</reference>
<protein>
    <recommendedName>
        <fullName evidence="4">DUF1735 domain-containing protein</fullName>
    </recommendedName>
</protein>
<reference evidence="2" key="2">
    <citation type="journal article" date="2021" name="PeerJ">
        <title>Extensive microbial diversity within the chicken gut microbiome revealed by metagenomics and culture.</title>
        <authorList>
            <person name="Gilroy R."/>
            <person name="Ravi A."/>
            <person name="Getino M."/>
            <person name="Pursley I."/>
            <person name="Horton D.L."/>
            <person name="Alikhan N.F."/>
            <person name="Baker D."/>
            <person name="Gharbi K."/>
            <person name="Hall N."/>
            <person name="Watson M."/>
            <person name="Adriaenssens E.M."/>
            <person name="Foster-Nyarko E."/>
            <person name="Jarju S."/>
            <person name="Secka A."/>
            <person name="Antonio M."/>
            <person name="Oren A."/>
            <person name="Chaudhuri R.R."/>
            <person name="La Ragione R."/>
            <person name="Hildebrand F."/>
            <person name="Pallen M.J."/>
        </authorList>
    </citation>
    <scope>NUCLEOTIDE SEQUENCE</scope>
    <source>
        <strain evidence="2">B1-20833</strain>
    </source>
</reference>
<dbReference type="SUPFAM" id="SSF141072">
    <property type="entry name" value="CalX-like"/>
    <property type="match status" value="1"/>
</dbReference>